<feature type="signal peptide" evidence="1">
    <location>
        <begin position="1"/>
        <end position="22"/>
    </location>
</feature>
<keyword evidence="2" id="KW-1185">Reference proteome</keyword>
<feature type="chain" id="PRO_5005892210" evidence="1">
    <location>
        <begin position="23"/>
        <end position="195"/>
    </location>
</feature>
<protein>
    <submittedName>
        <fullName evidence="3">Fam-a protein</fullName>
    </submittedName>
</protein>
<dbReference type="AlphaFoldDB" id="A0A0N4ZTI3"/>
<evidence type="ECO:0000313" key="3">
    <source>
        <dbReference type="WBParaSite" id="PTRK_0001181100.1"/>
    </source>
</evidence>
<accession>A0A0N4ZTI3</accession>
<name>A0A0N4ZTI3_PARTI</name>
<evidence type="ECO:0000313" key="2">
    <source>
        <dbReference type="Proteomes" id="UP000038045"/>
    </source>
</evidence>
<keyword evidence="1" id="KW-0732">Signal</keyword>
<sequence>MKIKVDICIFLLFFSNNIEILATNNINYQLSEKDYSENFYDNPNYDYIFSKNNNGIFYLNRFRRNHPDSLEEKIKARSKFFKGSFKIPTFKNDLEKQFHPHSLMQEQKTNIREFPFKETTMNIECLFSVKNCMSTMSNNNDNKFDVQKLTIPRNYPLYDYSSNLPSLTNWKVKKEQDNVWMKKIYDTIYSKNYLA</sequence>
<dbReference type="Proteomes" id="UP000038045">
    <property type="component" value="Unplaced"/>
</dbReference>
<dbReference type="WBParaSite" id="PTRK_0001181100.1">
    <property type="protein sequence ID" value="PTRK_0001181100.1"/>
    <property type="gene ID" value="PTRK_0001181100"/>
</dbReference>
<reference evidence="3" key="1">
    <citation type="submission" date="2017-02" db="UniProtKB">
        <authorList>
            <consortium name="WormBaseParasite"/>
        </authorList>
    </citation>
    <scope>IDENTIFICATION</scope>
</reference>
<organism evidence="2 3">
    <name type="scientific">Parastrongyloides trichosuri</name>
    <name type="common">Possum-specific nematode worm</name>
    <dbReference type="NCBI Taxonomy" id="131310"/>
    <lineage>
        <taxon>Eukaryota</taxon>
        <taxon>Metazoa</taxon>
        <taxon>Ecdysozoa</taxon>
        <taxon>Nematoda</taxon>
        <taxon>Chromadorea</taxon>
        <taxon>Rhabditida</taxon>
        <taxon>Tylenchina</taxon>
        <taxon>Panagrolaimomorpha</taxon>
        <taxon>Strongyloidoidea</taxon>
        <taxon>Strongyloididae</taxon>
        <taxon>Parastrongyloides</taxon>
    </lineage>
</organism>
<proteinExistence type="predicted"/>
<evidence type="ECO:0000256" key="1">
    <source>
        <dbReference type="SAM" id="SignalP"/>
    </source>
</evidence>